<accession>A0A820GH54</accession>
<proteinExistence type="predicted"/>
<feature type="non-terminal residue" evidence="1">
    <location>
        <position position="1"/>
    </location>
</feature>
<reference evidence="1" key="1">
    <citation type="submission" date="2021-02" db="EMBL/GenBank/DDBJ databases">
        <authorList>
            <person name="Nowell W R."/>
        </authorList>
    </citation>
    <scope>NUCLEOTIDE SEQUENCE</scope>
</reference>
<dbReference type="Gene3D" id="3.30.70.330">
    <property type="match status" value="1"/>
</dbReference>
<evidence type="ECO:0000313" key="2">
    <source>
        <dbReference type="Proteomes" id="UP000663844"/>
    </source>
</evidence>
<dbReference type="EMBL" id="CAJOAZ010014173">
    <property type="protein sequence ID" value="CAF4276871.1"/>
    <property type="molecule type" value="Genomic_DNA"/>
</dbReference>
<sequence>QLHGQNIYNGCCTLQIEYSKLLSLTVKYNNDKSRDYTNPTLPSNDRNMGQQIDLDRMHSNPGLLPLQRSTSNEDYRYDYFSAAAAVRGRPPSTSGIAPGYDISGNGGHLMSPLPPSSGAYNPMVGAT</sequence>
<protein>
    <submittedName>
        <fullName evidence="1">Uncharacterized protein</fullName>
    </submittedName>
</protein>
<evidence type="ECO:0000313" key="1">
    <source>
        <dbReference type="EMBL" id="CAF4276871.1"/>
    </source>
</evidence>
<organism evidence="1 2">
    <name type="scientific">Adineta steineri</name>
    <dbReference type="NCBI Taxonomy" id="433720"/>
    <lineage>
        <taxon>Eukaryota</taxon>
        <taxon>Metazoa</taxon>
        <taxon>Spiralia</taxon>
        <taxon>Gnathifera</taxon>
        <taxon>Rotifera</taxon>
        <taxon>Eurotatoria</taxon>
        <taxon>Bdelloidea</taxon>
        <taxon>Adinetida</taxon>
        <taxon>Adinetidae</taxon>
        <taxon>Adineta</taxon>
    </lineage>
</organism>
<comment type="caution">
    <text evidence="1">The sequence shown here is derived from an EMBL/GenBank/DDBJ whole genome shotgun (WGS) entry which is preliminary data.</text>
</comment>
<dbReference type="InterPro" id="IPR012677">
    <property type="entry name" value="Nucleotide-bd_a/b_plait_sf"/>
</dbReference>
<dbReference type="PANTHER" id="PTHR15592">
    <property type="entry name" value="MATRIN 3/NUCLEAR PROTEIN 220-RELATED"/>
    <property type="match status" value="1"/>
</dbReference>
<dbReference type="Proteomes" id="UP000663844">
    <property type="component" value="Unassembled WGS sequence"/>
</dbReference>
<gene>
    <name evidence="1" type="ORF">OXD698_LOCUS44832</name>
</gene>
<name>A0A820GH54_9BILA</name>
<dbReference type="AlphaFoldDB" id="A0A820GH54"/>
<feature type="non-terminal residue" evidence="1">
    <location>
        <position position="127"/>
    </location>
</feature>